<reference evidence="2 3" key="1">
    <citation type="submission" date="2019-02" db="EMBL/GenBank/DDBJ databases">
        <title>Deep-cultivation of Planctomycetes and their phenomic and genomic characterization uncovers novel biology.</title>
        <authorList>
            <person name="Wiegand S."/>
            <person name="Jogler M."/>
            <person name="Boedeker C."/>
            <person name="Pinto D."/>
            <person name="Vollmers J."/>
            <person name="Rivas-Marin E."/>
            <person name="Kohn T."/>
            <person name="Peeters S.H."/>
            <person name="Heuer A."/>
            <person name="Rast P."/>
            <person name="Oberbeckmann S."/>
            <person name="Bunk B."/>
            <person name="Jeske O."/>
            <person name="Meyerdierks A."/>
            <person name="Storesund J.E."/>
            <person name="Kallscheuer N."/>
            <person name="Luecker S."/>
            <person name="Lage O.M."/>
            <person name="Pohl T."/>
            <person name="Merkel B.J."/>
            <person name="Hornburger P."/>
            <person name="Mueller R.-W."/>
            <person name="Bruemmer F."/>
            <person name="Labrenz M."/>
            <person name="Spormann A.M."/>
            <person name="Op den Camp H."/>
            <person name="Overmann J."/>
            <person name="Amann R."/>
            <person name="Jetten M.S.M."/>
            <person name="Mascher T."/>
            <person name="Medema M.H."/>
            <person name="Devos D.P."/>
            <person name="Kaster A.-K."/>
            <person name="Ovreas L."/>
            <person name="Rohde M."/>
            <person name="Galperin M.Y."/>
            <person name="Jogler C."/>
        </authorList>
    </citation>
    <scope>NUCLEOTIDE SEQUENCE [LARGE SCALE GENOMIC DNA]</scope>
    <source>
        <strain evidence="2 3">Pan189</strain>
    </source>
</reference>
<evidence type="ECO:0000313" key="2">
    <source>
        <dbReference type="EMBL" id="QDT37649.1"/>
    </source>
</evidence>
<organism evidence="2 3">
    <name type="scientific">Stratiformator vulcanicus</name>
    <dbReference type="NCBI Taxonomy" id="2527980"/>
    <lineage>
        <taxon>Bacteria</taxon>
        <taxon>Pseudomonadati</taxon>
        <taxon>Planctomycetota</taxon>
        <taxon>Planctomycetia</taxon>
        <taxon>Planctomycetales</taxon>
        <taxon>Planctomycetaceae</taxon>
        <taxon>Stratiformator</taxon>
    </lineage>
</organism>
<keyword evidence="1" id="KW-0732">Signal</keyword>
<accession>A0A517R178</accession>
<dbReference type="AlphaFoldDB" id="A0A517R178"/>
<feature type="signal peptide" evidence="1">
    <location>
        <begin position="1"/>
        <end position="17"/>
    </location>
</feature>
<evidence type="ECO:0000313" key="3">
    <source>
        <dbReference type="Proteomes" id="UP000317318"/>
    </source>
</evidence>
<dbReference type="Proteomes" id="UP000317318">
    <property type="component" value="Chromosome"/>
</dbReference>
<keyword evidence="3" id="KW-1185">Reference proteome</keyword>
<gene>
    <name evidence="2" type="ORF">Pan189_20290</name>
</gene>
<sequence precursor="true">MRLAFLIVVLVPSWAFAEPNLRQEDPRVDSAAEVIELSVEPAPLPSPLLKYRFWPSAAETRRGNAALPIATATGQHQMLQANWINAIGTERAWSDDKHILLAVERLNELDWAEELSVEDLKLARRLMGASSHQVFIPIDEAAGNDFADWGHWDLVRNESLQKVIETLLPVQQESRSVARYLELKFRLAVYEGNVPEAVKALRTQFRLGYHIANSPFIVSRLVGAAICSEAVDACPYLIQKGGGKNFYYAFATLPDPLIDFKPAIEAEFGLAQRAAGWPDRDKFDDLNETQWRANYLSRSRDLLDGGYSSGWNISELARSNSALRNLEVGLYVGLRAALQYPRAKKILIDEGIDQAKIDDMPVGEVIARVQYEATQRLLQGELAKLYLAPHRHETKARTGINSLTAAEAFVTIPPAIRLLSPATAQIRHSGVRLDAKIAALKTIEALRAYAAAEGSWPESLDDIKIVPVPENPRTGRPFSYRLEGGVAVLEAAISSRAKLNKVYRLRLIDTEKESD</sequence>
<feature type="chain" id="PRO_5021760737" evidence="1">
    <location>
        <begin position="18"/>
        <end position="515"/>
    </location>
</feature>
<protein>
    <submittedName>
        <fullName evidence="2">Uncharacterized protein</fullName>
    </submittedName>
</protein>
<dbReference type="EMBL" id="CP036268">
    <property type="protein sequence ID" value="QDT37649.1"/>
    <property type="molecule type" value="Genomic_DNA"/>
</dbReference>
<name>A0A517R178_9PLAN</name>
<dbReference type="KEGG" id="svp:Pan189_20290"/>
<proteinExistence type="predicted"/>
<evidence type="ECO:0000256" key="1">
    <source>
        <dbReference type="SAM" id="SignalP"/>
    </source>
</evidence>